<dbReference type="Proteomes" id="UP001608902">
    <property type="component" value="Unassembled WGS sequence"/>
</dbReference>
<keyword evidence="2 5" id="KW-0812">Transmembrane</keyword>
<keyword evidence="7" id="KW-1185">Reference proteome</keyword>
<accession>A0ABD6EZF2</accession>
<protein>
    <submittedName>
        <fullName evidence="6">Uncharacterized protein</fullName>
    </submittedName>
</protein>
<organism evidence="6 7">
    <name type="scientific">Gnathostoma spinigerum</name>
    <dbReference type="NCBI Taxonomy" id="75299"/>
    <lineage>
        <taxon>Eukaryota</taxon>
        <taxon>Metazoa</taxon>
        <taxon>Ecdysozoa</taxon>
        <taxon>Nematoda</taxon>
        <taxon>Chromadorea</taxon>
        <taxon>Rhabditida</taxon>
        <taxon>Spirurina</taxon>
        <taxon>Gnathostomatomorpha</taxon>
        <taxon>Gnathostomatoidea</taxon>
        <taxon>Gnathostomatidae</taxon>
        <taxon>Gnathostoma</taxon>
    </lineage>
</organism>
<comment type="subcellular location">
    <subcellularLocation>
        <location evidence="1">Membrane</location>
        <topology evidence="1">Multi-pass membrane protein</topology>
    </subcellularLocation>
</comment>
<gene>
    <name evidence="6" type="ORF">AB6A40_008851</name>
</gene>
<keyword evidence="4 5" id="KW-0472">Membrane</keyword>
<sequence length="182" mass="20906">MIPLRRGQYQMQNQFWFRFAPLTKAWIASLSASSLLCMYWHPSLPIVPSTINILGNLLVTKLAFRNPSSLISAVCLLYYGRLVERRLGSRKFINFVLINAIISTALEYLFLSSLLYIIPAKMTNMYFPFGPYSLVTAVILKFFMEIPPVSYSRIFFFTCSVHNIPLLMLGQVASFQFCFLLC</sequence>
<dbReference type="AlphaFoldDB" id="A0ABD6EZF2"/>
<evidence type="ECO:0000256" key="1">
    <source>
        <dbReference type="ARBA" id="ARBA00004141"/>
    </source>
</evidence>
<name>A0ABD6EZF2_9BILA</name>
<reference evidence="6 7" key="1">
    <citation type="submission" date="2024-08" db="EMBL/GenBank/DDBJ databases">
        <title>Gnathostoma spinigerum genome.</title>
        <authorList>
            <person name="Gonzalez-Bertolin B."/>
            <person name="Monzon S."/>
            <person name="Zaballos A."/>
            <person name="Jimenez P."/>
            <person name="Dekumyoy P."/>
            <person name="Varona S."/>
            <person name="Cuesta I."/>
            <person name="Sumanam S."/>
            <person name="Adisakwattana P."/>
            <person name="Gasser R.B."/>
            <person name="Hernandez-Gonzalez A."/>
            <person name="Young N.D."/>
            <person name="Perteguer M.J."/>
        </authorList>
    </citation>
    <scope>NUCLEOTIDE SEQUENCE [LARGE SCALE GENOMIC DNA]</scope>
    <source>
        <strain evidence="6">AL3</strain>
        <tissue evidence="6">Liver</tissue>
    </source>
</reference>
<feature type="transmembrane region" description="Helical" evidence="5">
    <location>
        <begin position="92"/>
        <end position="119"/>
    </location>
</feature>
<dbReference type="InterPro" id="IPR013861">
    <property type="entry name" value="TMEM115/Pdh1/Rbl19"/>
</dbReference>
<comment type="caution">
    <text evidence="6">The sequence shown here is derived from an EMBL/GenBank/DDBJ whole genome shotgun (WGS) entry which is preliminary data.</text>
</comment>
<dbReference type="GO" id="GO:0016020">
    <property type="term" value="C:membrane"/>
    <property type="evidence" value="ECO:0007669"/>
    <property type="project" value="UniProtKB-SubCell"/>
</dbReference>
<evidence type="ECO:0000256" key="3">
    <source>
        <dbReference type="ARBA" id="ARBA00022989"/>
    </source>
</evidence>
<evidence type="ECO:0000256" key="2">
    <source>
        <dbReference type="ARBA" id="ARBA00022692"/>
    </source>
</evidence>
<dbReference type="SUPFAM" id="SSF144091">
    <property type="entry name" value="Rhomboid-like"/>
    <property type="match status" value="1"/>
</dbReference>
<evidence type="ECO:0000256" key="5">
    <source>
        <dbReference type="SAM" id="Phobius"/>
    </source>
</evidence>
<evidence type="ECO:0000256" key="4">
    <source>
        <dbReference type="ARBA" id="ARBA00023136"/>
    </source>
</evidence>
<evidence type="ECO:0000313" key="7">
    <source>
        <dbReference type="Proteomes" id="UP001608902"/>
    </source>
</evidence>
<evidence type="ECO:0000313" key="6">
    <source>
        <dbReference type="EMBL" id="MFH4982142.1"/>
    </source>
</evidence>
<dbReference type="EMBL" id="JBGFUD010008565">
    <property type="protein sequence ID" value="MFH4982142.1"/>
    <property type="molecule type" value="Genomic_DNA"/>
</dbReference>
<keyword evidence="3 5" id="KW-1133">Transmembrane helix</keyword>
<dbReference type="InterPro" id="IPR035952">
    <property type="entry name" value="Rhomboid-like_sf"/>
</dbReference>
<dbReference type="Pfam" id="PF08551">
    <property type="entry name" value="DUF1751"/>
    <property type="match status" value="1"/>
</dbReference>
<feature type="transmembrane region" description="Helical" evidence="5">
    <location>
        <begin position="125"/>
        <end position="143"/>
    </location>
</feature>
<proteinExistence type="predicted"/>
<feature type="transmembrane region" description="Helical" evidence="5">
    <location>
        <begin position="155"/>
        <end position="177"/>
    </location>
</feature>